<evidence type="ECO:0000313" key="2">
    <source>
        <dbReference type="EMBL" id="CZR70193.1"/>
    </source>
</evidence>
<dbReference type="EMBL" id="FJOG01000106">
    <property type="protein sequence ID" value="CZR70193.1"/>
    <property type="molecule type" value="Genomic_DNA"/>
</dbReference>
<evidence type="ECO:0000259" key="1">
    <source>
        <dbReference type="Pfam" id="PF06985"/>
    </source>
</evidence>
<proteinExistence type="predicted"/>
<dbReference type="PANTHER" id="PTHR33112:SF16">
    <property type="entry name" value="HETEROKARYON INCOMPATIBILITY DOMAIN-CONTAINING PROTEIN"/>
    <property type="match status" value="1"/>
</dbReference>
<evidence type="ECO:0000313" key="3">
    <source>
        <dbReference type="Proteomes" id="UP000184330"/>
    </source>
</evidence>
<name>A0A1L7XYP6_9HELO</name>
<dbReference type="Pfam" id="PF06985">
    <property type="entry name" value="HET"/>
    <property type="match status" value="1"/>
</dbReference>
<dbReference type="PANTHER" id="PTHR33112">
    <property type="entry name" value="DOMAIN PROTEIN, PUTATIVE-RELATED"/>
    <property type="match status" value="1"/>
</dbReference>
<organism evidence="2 3">
    <name type="scientific">Phialocephala subalpina</name>
    <dbReference type="NCBI Taxonomy" id="576137"/>
    <lineage>
        <taxon>Eukaryota</taxon>
        <taxon>Fungi</taxon>
        <taxon>Dikarya</taxon>
        <taxon>Ascomycota</taxon>
        <taxon>Pezizomycotina</taxon>
        <taxon>Leotiomycetes</taxon>
        <taxon>Helotiales</taxon>
        <taxon>Mollisiaceae</taxon>
        <taxon>Phialocephala</taxon>
        <taxon>Phialocephala fortinii species complex</taxon>
    </lineage>
</organism>
<reference evidence="2 3" key="1">
    <citation type="submission" date="2016-03" db="EMBL/GenBank/DDBJ databases">
        <authorList>
            <person name="Ploux O."/>
        </authorList>
    </citation>
    <scope>NUCLEOTIDE SEQUENCE [LARGE SCALE GENOMIC DNA]</scope>
    <source>
        <strain evidence="2 3">UAMH 11012</strain>
    </source>
</reference>
<dbReference type="AlphaFoldDB" id="A0A1L7XYP6"/>
<protein>
    <recommendedName>
        <fullName evidence="1">Heterokaryon incompatibility domain-containing protein</fullName>
    </recommendedName>
</protein>
<dbReference type="STRING" id="576137.A0A1L7XYP6"/>
<dbReference type="OrthoDB" id="5125733at2759"/>
<sequence length="693" mass="79158">MDSCSPHDGRIPHTCIYCQEELVEPKSQPSWSNSPATQARYDTTFTFKANGTKAQEAAANGCAFWAWFIKDFIDEDGTTRRNSEIDPNGVYFEATFTDYNDGTGYNQYPFQLRSAYMGRNHESGWSGHDSLNIVADEGDPAYKFIQPVSRTSIMGSEENFTLARKWMETCDESHDKCAKPEAGIAPTRLLEVDEATVRLRVTAPGESPRWAALSYCWGGPQPLQTTKDTLEERTKNIPISLLPKTIQDAITTTRNIDLQYLWVDCLCIVQDDPDDVSREIASMPEIYSNAAVTISAARANTSAEGFLQPVTVPSPQDNSFRLRFLCPDGQIGSVIFYGQDVLEPRRDPIEQRAWTLQEHLLSQRLLIFGSRQIWWTCKKVHTIHSGRSFSMYSEIGEIRLRFLNVSITQKRRYLNMIPGQTWLSLVQHYTDRTLTFSHDKLLAISGIAEFYAKKMDDQYYAGHFRSSLISSLLWKRFSPILPRPVEYRVPSWSWAAIDGRIRFELYRAPIAESLELLECKIELVSESAPYGAVKSGTLTLRGRIRKLLWSPSREQLINPKDDQPYFAETIPDATSLLLPSIPQTEPNLASTPVYCLEICSYTTESQFRWSFPGMEDEVFGRKRLFQRSGLPKGLLLESEDGETFRRVGLFAFRDVQDLRVGQEMRDDVEFKERIEKEKREFFEGCETSVVNII</sequence>
<feature type="domain" description="Heterokaryon incompatibility" evidence="1">
    <location>
        <begin position="210"/>
        <end position="358"/>
    </location>
</feature>
<accession>A0A1L7XYP6</accession>
<keyword evidence="3" id="KW-1185">Reference proteome</keyword>
<dbReference type="InterPro" id="IPR010730">
    <property type="entry name" value="HET"/>
</dbReference>
<gene>
    <name evidence="2" type="ORF">PAC_20094</name>
</gene>
<dbReference type="Proteomes" id="UP000184330">
    <property type="component" value="Unassembled WGS sequence"/>
</dbReference>